<dbReference type="GO" id="GO:0005524">
    <property type="term" value="F:ATP binding"/>
    <property type="evidence" value="ECO:0007669"/>
    <property type="project" value="UniProtKB-KW"/>
</dbReference>
<dbReference type="Gene3D" id="3.40.50.300">
    <property type="entry name" value="P-loop containing nucleotide triphosphate hydrolases"/>
    <property type="match status" value="1"/>
</dbReference>
<dbReference type="PANTHER" id="PTHR43038:SF3">
    <property type="entry name" value="ABC TRANSPORTER G FAMILY MEMBER 20 ISOFORM X1"/>
    <property type="match status" value="1"/>
</dbReference>
<dbReference type="RefSeq" id="WP_181049704.1">
    <property type="nucleotide sequence ID" value="NZ_PTIT01000023.1"/>
</dbReference>
<name>A0A2S6G450_9GAMM</name>
<dbReference type="AlphaFoldDB" id="A0A2S6G450"/>
<comment type="caution">
    <text evidence="5">The sequence shown here is derived from an EMBL/GenBank/DDBJ whole genome shotgun (WGS) entry which is preliminary data.</text>
</comment>
<keyword evidence="7" id="KW-1185">Reference proteome</keyword>
<dbReference type="PROSITE" id="PS50893">
    <property type="entry name" value="ABC_TRANSPORTER_2"/>
    <property type="match status" value="1"/>
</dbReference>
<dbReference type="Proteomes" id="UP000239446">
    <property type="component" value="Unassembled WGS sequence"/>
</dbReference>
<evidence type="ECO:0000313" key="7">
    <source>
        <dbReference type="Proteomes" id="UP000239648"/>
    </source>
</evidence>
<reference evidence="5 6" key="2">
    <citation type="submission" date="2018-02" db="EMBL/GenBank/DDBJ databases">
        <title>Subsurface microbial communities from deep shales in Ohio and West Virginia, USA.</title>
        <authorList>
            <person name="Wrighton K."/>
        </authorList>
    </citation>
    <scope>NUCLEOTIDE SEQUENCE [LARGE SCALE GENOMIC DNA]</scope>
    <source>
        <strain evidence="5 6">UTICA-S1B9</strain>
    </source>
</reference>
<proteinExistence type="predicted"/>
<evidence type="ECO:0000259" key="3">
    <source>
        <dbReference type="PROSITE" id="PS50893"/>
    </source>
</evidence>
<evidence type="ECO:0000313" key="5">
    <source>
        <dbReference type="EMBL" id="PPK53866.1"/>
    </source>
</evidence>
<dbReference type="InterPro" id="IPR003593">
    <property type="entry name" value="AAA+_ATPase"/>
</dbReference>
<dbReference type="Pfam" id="PF00005">
    <property type="entry name" value="ABC_tran"/>
    <property type="match status" value="1"/>
</dbReference>
<evidence type="ECO:0000313" key="6">
    <source>
        <dbReference type="Proteomes" id="UP000239446"/>
    </source>
</evidence>
<reference evidence="4 7" key="1">
    <citation type="submission" date="2018-02" db="EMBL/GenBank/DDBJ databases">
        <title>Deep subsurface shale carbon reservoir microbial communities from Ohio and West Virginia, USA.</title>
        <authorList>
            <person name="Wrighton K."/>
        </authorList>
    </citation>
    <scope>NUCLEOTIDE SEQUENCE [LARGE SCALE GENOMIC DNA]</scope>
    <source>
        <strain evidence="4 7">UTICA-S1B6</strain>
    </source>
</reference>
<keyword evidence="1" id="KW-0547">Nucleotide-binding</keyword>
<organism evidence="5 6">
    <name type="scientific">Marinobacter persicus</name>
    <dbReference type="NCBI Taxonomy" id="930118"/>
    <lineage>
        <taxon>Bacteria</taxon>
        <taxon>Pseudomonadati</taxon>
        <taxon>Pseudomonadota</taxon>
        <taxon>Gammaproteobacteria</taxon>
        <taxon>Pseudomonadales</taxon>
        <taxon>Marinobacteraceae</taxon>
        <taxon>Marinobacter</taxon>
    </lineage>
</organism>
<gene>
    <name evidence="5" type="ORF">B0H24_102343</name>
    <name evidence="4" type="ORF">BY455_12343</name>
</gene>
<dbReference type="EMBL" id="PTIT01000023">
    <property type="protein sequence ID" value="PPK50591.1"/>
    <property type="molecule type" value="Genomic_DNA"/>
</dbReference>
<dbReference type="PANTHER" id="PTHR43038">
    <property type="entry name" value="ATP-BINDING CASSETTE, SUB-FAMILY H, MEMBER 1"/>
    <property type="match status" value="1"/>
</dbReference>
<evidence type="ECO:0000256" key="2">
    <source>
        <dbReference type="ARBA" id="ARBA00022840"/>
    </source>
</evidence>
<feature type="domain" description="ABC transporter" evidence="3">
    <location>
        <begin position="14"/>
        <end position="243"/>
    </location>
</feature>
<dbReference type="SUPFAM" id="SSF52540">
    <property type="entry name" value="P-loop containing nucleoside triphosphate hydrolases"/>
    <property type="match status" value="1"/>
</dbReference>
<protein>
    <submittedName>
        <fullName evidence="5">ABC-2 type transport system ATP-binding protein</fullName>
    </submittedName>
</protein>
<dbReference type="InterPro" id="IPR027417">
    <property type="entry name" value="P-loop_NTPase"/>
</dbReference>
<dbReference type="GO" id="GO:0016887">
    <property type="term" value="F:ATP hydrolysis activity"/>
    <property type="evidence" value="ECO:0007669"/>
    <property type="project" value="InterPro"/>
</dbReference>
<dbReference type="InterPro" id="IPR003439">
    <property type="entry name" value="ABC_transporter-like_ATP-bd"/>
</dbReference>
<dbReference type="EMBL" id="PTIU01000023">
    <property type="protein sequence ID" value="PPK53866.1"/>
    <property type="molecule type" value="Genomic_DNA"/>
</dbReference>
<dbReference type="SMART" id="SM00382">
    <property type="entry name" value="AAA"/>
    <property type="match status" value="1"/>
</dbReference>
<keyword evidence="2 5" id="KW-0067">ATP-binding</keyword>
<sequence>MEAEERSSQASALIDARGLTRRFGDFVAVDGIDVTVGPGEVFGLLGANGAGKTTAIRMLCGTLAPTAGSIMVAGQDMARHARRARGQIGYVAQRFALYGDLTVRENLRLQAGLYGLAGGRSRERIQWALTHLALADVAERMAGMLPLGYQRRLALAAALLHEPKVLFLDEPTSGVDPMARQQFWELIYGLADSGIAILVTTHYMNEALFCDRIALMDAGRIVVEDDPAALAHRSLSTPILSLKSEGGGTLVQELRQWPEVLEMIPSAGQLRIRLRGGCDATALASRIRGLADESGVAPLKLEQVDPEFEDVVVAILEASQQERSA</sequence>
<dbReference type="Proteomes" id="UP000239648">
    <property type="component" value="Unassembled WGS sequence"/>
</dbReference>
<evidence type="ECO:0000313" key="4">
    <source>
        <dbReference type="EMBL" id="PPK50591.1"/>
    </source>
</evidence>
<evidence type="ECO:0000256" key="1">
    <source>
        <dbReference type="ARBA" id="ARBA00022741"/>
    </source>
</evidence>
<accession>A0A2S6G450</accession>